<evidence type="ECO:0000256" key="6">
    <source>
        <dbReference type="ARBA" id="ARBA00022833"/>
    </source>
</evidence>
<dbReference type="GO" id="GO:0005634">
    <property type="term" value="C:nucleus"/>
    <property type="evidence" value="ECO:0007669"/>
    <property type="project" value="TreeGrafter"/>
</dbReference>
<dbReference type="STRING" id="48698.ENSPFOP00000005489"/>
<dbReference type="InterPro" id="IPR007529">
    <property type="entry name" value="Znf_HIT"/>
</dbReference>
<evidence type="ECO:0000313" key="17">
    <source>
        <dbReference type="Proteomes" id="UP000028760"/>
    </source>
</evidence>
<evidence type="ECO:0000256" key="7">
    <source>
        <dbReference type="ARBA" id="ARBA00022843"/>
    </source>
</evidence>
<evidence type="ECO:0000313" key="16">
    <source>
        <dbReference type="Ensembl" id="ENSPFOP00000005489.2"/>
    </source>
</evidence>
<dbReference type="PANTHER" id="PTHR13483">
    <property type="entry name" value="BOX C_D SNORNA PROTEIN 1-RELATED"/>
    <property type="match status" value="1"/>
</dbReference>
<dbReference type="GO" id="GO:0070761">
    <property type="term" value="C:pre-snoRNP complex"/>
    <property type="evidence" value="ECO:0007669"/>
    <property type="project" value="TreeGrafter"/>
</dbReference>
<dbReference type="GeneTree" id="ENSGT00390000017201"/>
<dbReference type="AlphaFoldDB" id="A0A087XI86"/>
<evidence type="ECO:0000256" key="14">
    <source>
        <dbReference type="SAM" id="MobiDB-lite"/>
    </source>
</evidence>
<accession>A0A087XI86</accession>
<keyword evidence="1" id="KW-1017">Isopeptide bond</keyword>
<dbReference type="InterPro" id="IPR057721">
    <property type="entry name" value="BCD1_alpha/beta"/>
</dbReference>
<name>A0A087XI86_POEFO</name>
<dbReference type="SUPFAM" id="SSF144232">
    <property type="entry name" value="HIT/MYND zinc finger-like"/>
    <property type="match status" value="1"/>
</dbReference>
<evidence type="ECO:0000256" key="11">
    <source>
        <dbReference type="ARBA" id="ARBA00068630"/>
    </source>
</evidence>
<dbReference type="eggNOG" id="KOG2858">
    <property type="taxonomic scope" value="Eukaryota"/>
</dbReference>
<evidence type="ECO:0000256" key="9">
    <source>
        <dbReference type="ARBA" id="ARBA00049654"/>
    </source>
</evidence>
<dbReference type="CDD" id="cd23023">
    <property type="entry name" value="zf-HIT_BCD1"/>
    <property type="match status" value="1"/>
</dbReference>
<comment type="subunit">
    <text evidence="10">Interacts with FBL, SNU13, NOP58, NUFIP1, RUVBL1, RUVBL2 and TAF9. Interacts (via HIT-type zinc finger) with the RUVBL1/RUVBL2 complex in the presence of ADP.</text>
</comment>
<dbReference type="FunFam" id="3.30.60.190:FF:000001">
    <property type="entry name" value="box C/D snoRNA protein 1"/>
    <property type="match status" value="1"/>
</dbReference>
<evidence type="ECO:0000259" key="15">
    <source>
        <dbReference type="PROSITE" id="PS51083"/>
    </source>
</evidence>
<feature type="region of interest" description="Disordered" evidence="14">
    <location>
        <begin position="280"/>
        <end position="314"/>
    </location>
</feature>
<keyword evidence="17" id="KW-1185">Reference proteome</keyword>
<dbReference type="PROSITE" id="PS51083">
    <property type="entry name" value="ZF_HIT"/>
    <property type="match status" value="1"/>
</dbReference>
<evidence type="ECO:0000256" key="1">
    <source>
        <dbReference type="ARBA" id="ARBA00022499"/>
    </source>
</evidence>
<evidence type="ECO:0000256" key="12">
    <source>
        <dbReference type="ARBA" id="ARBA00077531"/>
    </source>
</evidence>
<dbReference type="InterPro" id="IPR051639">
    <property type="entry name" value="BCD1"/>
</dbReference>
<organism evidence="16 17">
    <name type="scientific">Poecilia formosa</name>
    <name type="common">Amazon molly</name>
    <name type="synonym">Limia formosa</name>
    <dbReference type="NCBI Taxonomy" id="48698"/>
    <lineage>
        <taxon>Eukaryota</taxon>
        <taxon>Metazoa</taxon>
        <taxon>Chordata</taxon>
        <taxon>Craniata</taxon>
        <taxon>Vertebrata</taxon>
        <taxon>Euteleostomi</taxon>
        <taxon>Actinopterygii</taxon>
        <taxon>Neopterygii</taxon>
        <taxon>Teleostei</taxon>
        <taxon>Neoteleostei</taxon>
        <taxon>Acanthomorphata</taxon>
        <taxon>Ovalentaria</taxon>
        <taxon>Atherinomorphae</taxon>
        <taxon>Cyprinodontiformes</taxon>
        <taxon>Poeciliidae</taxon>
        <taxon>Poeciliinae</taxon>
        <taxon>Poecilia</taxon>
    </lineage>
</organism>
<evidence type="ECO:0000256" key="3">
    <source>
        <dbReference type="ARBA" id="ARBA00022553"/>
    </source>
</evidence>
<dbReference type="OMA" id="YWRVEWL"/>
<proteinExistence type="inferred from homology"/>
<protein>
    <recommendedName>
        <fullName evidence="11">Box C/D snoRNA protein 1</fullName>
    </recommendedName>
    <alternativeName>
        <fullName evidence="12">Zinc finger HIT domain-containing protein 6</fullName>
    </alternativeName>
</protein>
<keyword evidence="2" id="KW-0690">Ribosome biogenesis</keyword>
<dbReference type="Gene3D" id="3.30.60.190">
    <property type="match status" value="1"/>
</dbReference>
<reference evidence="17" key="1">
    <citation type="submission" date="2013-10" db="EMBL/GenBank/DDBJ databases">
        <authorList>
            <person name="Schartl M."/>
            <person name="Warren W."/>
        </authorList>
    </citation>
    <scope>NUCLEOTIDE SEQUENCE [LARGE SCALE GENOMIC DNA]</scope>
    <source>
        <strain evidence="17">female</strain>
    </source>
</reference>
<keyword evidence="3" id="KW-0597">Phosphoprotein</keyword>
<feature type="domain" description="HIT-type" evidence="15">
    <location>
        <begin position="42"/>
        <end position="76"/>
    </location>
</feature>
<comment type="function">
    <text evidence="8">Required for box C/D snoRNAs accumulation involved in snoRNA processing, snoRNA transport to the nucleolus and ribosome biogenesis.</text>
</comment>
<dbReference type="Proteomes" id="UP000028760">
    <property type="component" value="Unassembled WGS sequence"/>
</dbReference>
<keyword evidence="7" id="KW-0832">Ubl conjugation</keyword>
<dbReference type="GO" id="GO:0000463">
    <property type="term" value="P:maturation of LSU-rRNA from tricistronic rRNA transcript (SSU-rRNA, 5.8S rRNA, LSU-rRNA)"/>
    <property type="evidence" value="ECO:0007669"/>
    <property type="project" value="TreeGrafter"/>
</dbReference>
<keyword evidence="6" id="KW-0862">Zinc</keyword>
<comment type="similarity">
    <text evidence="9">Belongs to the BCD1 family.</text>
</comment>
<evidence type="ECO:0000256" key="10">
    <source>
        <dbReference type="ARBA" id="ARBA00061949"/>
    </source>
</evidence>
<dbReference type="Pfam" id="PF25790">
    <property type="entry name" value="BCD1"/>
    <property type="match status" value="1"/>
</dbReference>
<reference evidence="16" key="3">
    <citation type="submission" date="2025-09" db="UniProtKB">
        <authorList>
            <consortium name="Ensembl"/>
        </authorList>
    </citation>
    <scope>IDENTIFICATION</scope>
</reference>
<dbReference type="GO" id="GO:0048254">
    <property type="term" value="P:snoRNA localization"/>
    <property type="evidence" value="ECO:0007669"/>
    <property type="project" value="TreeGrafter"/>
</dbReference>
<evidence type="ECO:0000256" key="2">
    <source>
        <dbReference type="ARBA" id="ARBA00022517"/>
    </source>
</evidence>
<feature type="compositionally biased region" description="Acidic residues" evidence="14">
    <location>
        <begin position="349"/>
        <end position="366"/>
    </location>
</feature>
<dbReference type="PANTHER" id="PTHR13483:SF3">
    <property type="entry name" value="BOX C_D SNORNA PROTEIN 1"/>
    <property type="match status" value="1"/>
</dbReference>
<feature type="region of interest" description="Disordered" evidence="14">
    <location>
        <begin position="327"/>
        <end position="375"/>
    </location>
</feature>
<reference evidence="16" key="2">
    <citation type="submission" date="2025-08" db="UniProtKB">
        <authorList>
            <consortium name="Ensembl"/>
        </authorList>
    </citation>
    <scope>IDENTIFICATION</scope>
</reference>
<dbReference type="GO" id="GO:0000492">
    <property type="term" value="P:box C/D snoRNP assembly"/>
    <property type="evidence" value="ECO:0007669"/>
    <property type="project" value="TreeGrafter"/>
</dbReference>
<dbReference type="Pfam" id="PF04438">
    <property type="entry name" value="zf-HIT"/>
    <property type="match status" value="1"/>
</dbReference>
<evidence type="ECO:0000256" key="5">
    <source>
        <dbReference type="ARBA" id="ARBA00022771"/>
    </source>
</evidence>
<dbReference type="EMBL" id="AYCK01004104">
    <property type="status" value="NOT_ANNOTATED_CDS"/>
    <property type="molecule type" value="Genomic_DNA"/>
</dbReference>
<dbReference type="Ensembl" id="ENSPFOT00000005498.2">
    <property type="protein sequence ID" value="ENSPFOP00000005489.2"/>
    <property type="gene ID" value="ENSPFOG00000005615.2"/>
</dbReference>
<dbReference type="GO" id="GO:0008270">
    <property type="term" value="F:zinc ion binding"/>
    <property type="evidence" value="ECO:0007669"/>
    <property type="project" value="UniProtKB-UniRule"/>
</dbReference>
<sequence>MCSIILQKVQKMSNVDGHIDNYCPEEEQKRTKRKMSLSKSSCGVCGSEEAKYRCPACLSHTCSLLCVKKHKDDSGCSGVRNKTAFVTLSHFDEMTLLSDYRFLEDTGRFADGATRDDLIQAPRTTLKAKKLTSHARKMNITLRFLPVSFTKSKENSTWFLTKEKQFLWHLKLIFPQSSSEFSQRRVSDSQTLIQILTAYIHPTESDPVTRQKLKMYVHHQFEHVKVFMKAEGRKANSVRYHELDVEKSLRDNLSYKTIIEYPVLHVVLRDHWKDYPLKGPAEPVSARTSSATRCVSGDQTEEEEEGSQDLQPIQGSCVSQQANIHTRTQDITPETEPPLQKKAKRGTGEEEQEEGEIVDSSDEEEETGSRDQCLRNYLPDDASTCRESAEVTVTEENPVNETECVLTHHIQLGNDSAAASDSCQME</sequence>
<evidence type="ECO:0000256" key="8">
    <source>
        <dbReference type="ARBA" id="ARBA00049598"/>
    </source>
</evidence>
<keyword evidence="5 13" id="KW-0863">Zinc-finger</keyword>
<evidence type="ECO:0000256" key="13">
    <source>
        <dbReference type="PROSITE-ProRule" id="PRU00453"/>
    </source>
</evidence>
<evidence type="ECO:0000256" key="4">
    <source>
        <dbReference type="ARBA" id="ARBA00022723"/>
    </source>
</evidence>
<keyword evidence="4" id="KW-0479">Metal-binding</keyword>